<dbReference type="EMBL" id="MHMH01000007">
    <property type="protein sequence ID" value="OGZ24676.1"/>
    <property type="molecule type" value="Genomic_DNA"/>
</dbReference>
<sequence>MLLTITGFFITRERFKFLDFPHIKKPVPELVIMVTQIKQGGGREKINTLLLPLISQVSVRKKIYLGQGISQLAGFLFLK</sequence>
<evidence type="ECO:0000313" key="2">
    <source>
        <dbReference type="Proteomes" id="UP000178647"/>
    </source>
</evidence>
<comment type="caution">
    <text evidence="1">The sequence shown here is derived from an EMBL/GenBank/DDBJ whole genome shotgun (WGS) entry which is preliminary data.</text>
</comment>
<name>A0A1G2EFX2_9BACT</name>
<dbReference type="STRING" id="1801672.A2896_01945"/>
<evidence type="ECO:0000313" key="1">
    <source>
        <dbReference type="EMBL" id="OGZ24676.1"/>
    </source>
</evidence>
<gene>
    <name evidence="1" type="ORF">A2896_01945</name>
</gene>
<proteinExistence type="predicted"/>
<reference evidence="1 2" key="1">
    <citation type="journal article" date="2016" name="Nat. Commun.">
        <title>Thousands of microbial genomes shed light on interconnected biogeochemical processes in an aquifer system.</title>
        <authorList>
            <person name="Anantharaman K."/>
            <person name="Brown C.T."/>
            <person name="Hug L.A."/>
            <person name="Sharon I."/>
            <person name="Castelle C.J."/>
            <person name="Probst A.J."/>
            <person name="Thomas B.C."/>
            <person name="Singh A."/>
            <person name="Wilkins M.J."/>
            <person name="Karaoz U."/>
            <person name="Brodie E.L."/>
            <person name="Williams K.H."/>
            <person name="Hubbard S.S."/>
            <person name="Banfield J.F."/>
        </authorList>
    </citation>
    <scope>NUCLEOTIDE SEQUENCE [LARGE SCALE GENOMIC DNA]</scope>
</reference>
<organism evidence="1 2">
    <name type="scientific">Candidatus Nealsonbacteria bacterium RIFCSPLOWO2_01_FULL_43_32</name>
    <dbReference type="NCBI Taxonomy" id="1801672"/>
    <lineage>
        <taxon>Bacteria</taxon>
        <taxon>Candidatus Nealsoniibacteriota</taxon>
    </lineage>
</organism>
<dbReference type="AlphaFoldDB" id="A0A1G2EFX2"/>
<protein>
    <submittedName>
        <fullName evidence="1">Uncharacterized protein</fullName>
    </submittedName>
</protein>
<accession>A0A1G2EFX2</accession>
<dbReference type="Proteomes" id="UP000178647">
    <property type="component" value="Unassembled WGS sequence"/>
</dbReference>